<comment type="caution">
    <text evidence="1">The sequence shown here is derived from an EMBL/GenBank/DDBJ whole genome shotgun (WGS) entry which is preliminary data.</text>
</comment>
<protein>
    <recommendedName>
        <fullName evidence="2">Outer membrane protein beta-barrel domain-containing protein</fullName>
    </recommendedName>
</protein>
<sequence>MRKIIFILLSLCFAVSGFAQNDTSSTEKLNRLKDIELYAGVNYSNYNNSLFGYGLGVNFVFFNQKPFNFVVNVIDFQNLMFRDNTLYNIGTFSFFSPSIRYNIGKKTKLFFELGVRYEFPIYDTYPEREYDFMYNRTTIENNFFFKAGAGFMFPVNEHKIFIKSYVSSAFYYSKLYLVSYNLVFGFAF</sequence>
<evidence type="ECO:0008006" key="2">
    <source>
        <dbReference type="Google" id="ProtNLM"/>
    </source>
</evidence>
<dbReference type="AlphaFoldDB" id="A0A644UEB2"/>
<accession>A0A644UEB2</accession>
<gene>
    <name evidence="1" type="ORF">SDC9_23097</name>
</gene>
<dbReference type="EMBL" id="VSSQ01000105">
    <property type="protein sequence ID" value="MPL77244.1"/>
    <property type="molecule type" value="Genomic_DNA"/>
</dbReference>
<proteinExistence type="predicted"/>
<name>A0A644UEB2_9ZZZZ</name>
<reference evidence="1" key="1">
    <citation type="submission" date="2019-08" db="EMBL/GenBank/DDBJ databases">
        <authorList>
            <person name="Kucharzyk K."/>
            <person name="Murdoch R.W."/>
            <person name="Higgins S."/>
            <person name="Loffler F."/>
        </authorList>
    </citation>
    <scope>NUCLEOTIDE SEQUENCE</scope>
</reference>
<evidence type="ECO:0000313" key="1">
    <source>
        <dbReference type="EMBL" id="MPL77244.1"/>
    </source>
</evidence>
<organism evidence="1">
    <name type="scientific">bioreactor metagenome</name>
    <dbReference type="NCBI Taxonomy" id="1076179"/>
    <lineage>
        <taxon>unclassified sequences</taxon>
        <taxon>metagenomes</taxon>
        <taxon>ecological metagenomes</taxon>
    </lineage>
</organism>